<evidence type="ECO:0000313" key="1">
    <source>
        <dbReference type="EMBL" id="GBN59785.1"/>
    </source>
</evidence>
<organism evidence="1 2">
    <name type="scientific">Araneus ventricosus</name>
    <name type="common">Orbweaver spider</name>
    <name type="synonym">Epeira ventricosa</name>
    <dbReference type="NCBI Taxonomy" id="182803"/>
    <lineage>
        <taxon>Eukaryota</taxon>
        <taxon>Metazoa</taxon>
        <taxon>Ecdysozoa</taxon>
        <taxon>Arthropoda</taxon>
        <taxon>Chelicerata</taxon>
        <taxon>Arachnida</taxon>
        <taxon>Araneae</taxon>
        <taxon>Araneomorphae</taxon>
        <taxon>Entelegynae</taxon>
        <taxon>Araneoidea</taxon>
        <taxon>Araneidae</taxon>
        <taxon>Araneus</taxon>
    </lineage>
</organism>
<protein>
    <submittedName>
        <fullName evidence="1">Uncharacterized protein</fullName>
    </submittedName>
</protein>
<dbReference type="AlphaFoldDB" id="A0A4Y2Q6I1"/>
<sequence length="121" mass="14108">MKNHFPLVFTSSVFNYTTKQHQLVGLKSLLIFHLLKEDGYCLKNNPRTWEEDFTFKGMKTFNKNLKVVSGTVEWGTKLMKDSNHQDAAITKNEEYTQNLLQFVEESKKSNPCFKKSVLNEI</sequence>
<comment type="caution">
    <text evidence="1">The sequence shown here is derived from an EMBL/GenBank/DDBJ whole genome shotgun (WGS) entry which is preliminary data.</text>
</comment>
<dbReference type="Proteomes" id="UP000499080">
    <property type="component" value="Unassembled WGS sequence"/>
</dbReference>
<keyword evidence="2" id="KW-1185">Reference proteome</keyword>
<evidence type="ECO:0000313" key="2">
    <source>
        <dbReference type="Proteomes" id="UP000499080"/>
    </source>
</evidence>
<proteinExistence type="predicted"/>
<gene>
    <name evidence="1" type="ORF">AVEN_110099_1</name>
</gene>
<name>A0A4Y2Q6I1_ARAVE</name>
<dbReference type="EMBL" id="BGPR01013235">
    <property type="protein sequence ID" value="GBN59785.1"/>
    <property type="molecule type" value="Genomic_DNA"/>
</dbReference>
<reference evidence="1 2" key="1">
    <citation type="journal article" date="2019" name="Sci. Rep.">
        <title>Orb-weaving spider Araneus ventricosus genome elucidates the spidroin gene catalogue.</title>
        <authorList>
            <person name="Kono N."/>
            <person name="Nakamura H."/>
            <person name="Ohtoshi R."/>
            <person name="Moran D.A.P."/>
            <person name="Shinohara A."/>
            <person name="Yoshida Y."/>
            <person name="Fujiwara M."/>
            <person name="Mori M."/>
            <person name="Tomita M."/>
            <person name="Arakawa K."/>
        </authorList>
    </citation>
    <scope>NUCLEOTIDE SEQUENCE [LARGE SCALE GENOMIC DNA]</scope>
</reference>
<accession>A0A4Y2Q6I1</accession>